<reference evidence="1 2" key="1">
    <citation type="submission" date="2018-03" db="EMBL/GenBank/DDBJ databases">
        <title>Genomic Encyclopedia of Type Strains, Phase III (KMG-III): the genomes of soil and plant-associated and newly described type strains.</title>
        <authorList>
            <person name="Whitman W."/>
        </authorList>
    </citation>
    <scope>NUCLEOTIDE SEQUENCE [LARGE SCALE GENOMIC DNA]</scope>
    <source>
        <strain evidence="1 2">CGMCC 1.9313</strain>
    </source>
</reference>
<accession>A0A2T0U9L2</accession>
<name>A0A2T0U9L2_9SPHI</name>
<dbReference type="AlphaFoldDB" id="A0A2T0U9L2"/>
<dbReference type="RefSeq" id="WP_106291981.1">
    <property type="nucleotide sequence ID" value="NZ_PVTH01000002.1"/>
</dbReference>
<comment type="caution">
    <text evidence="1">The sequence shown here is derived from an EMBL/GenBank/DDBJ whole genome shotgun (WGS) entry which is preliminary data.</text>
</comment>
<dbReference type="EMBL" id="PVTH01000002">
    <property type="protein sequence ID" value="PRY54631.1"/>
    <property type="molecule type" value="Genomic_DNA"/>
</dbReference>
<proteinExistence type="predicted"/>
<protein>
    <submittedName>
        <fullName evidence="1">Uncharacterized protein</fullName>
    </submittedName>
</protein>
<dbReference type="Proteomes" id="UP000238034">
    <property type="component" value="Unassembled WGS sequence"/>
</dbReference>
<keyword evidence="2" id="KW-1185">Reference proteome</keyword>
<evidence type="ECO:0000313" key="2">
    <source>
        <dbReference type="Proteomes" id="UP000238034"/>
    </source>
</evidence>
<sequence>MIQFSTLSSGLYPADDFPSETLETLGANDLSFYTKLKEYLDKELKDPSPESINFIKAYSLSKKS</sequence>
<organism evidence="1 2">
    <name type="scientific">Arcticibacter pallidicorallinus</name>
    <dbReference type="NCBI Taxonomy" id="1259464"/>
    <lineage>
        <taxon>Bacteria</taxon>
        <taxon>Pseudomonadati</taxon>
        <taxon>Bacteroidota</taxon>
        <taxon>Sphingobacteriia</taxon>
        <taxon>Sphingobacteriales</taxon>
        <taxon>Sphingobacteriaceae</taxon>
        <taxon>Arcticibacter</taxon>
    </lineage>
</organism>
<evidence type="ECO:0000313" key="1">
    <source>
        <dbReference type="EMBL" id="PRY54631.1"/>
    </source>
</evidence>
<dbReference type="OrthoDB" id="798689at2"/>
<gene>
    <name evidence="1" type="ORF">B0I27_102401</name>
</gene>